<protein>
    <submittedName>
        <fullName evidence="1">Uncharacterized protein</fullName>
    </submittedName>
</protein>
<reference evidence="1 2" key="1">
    <citation type="submission" date="2018-03" db="EMBL/GenBank/DDBJ databases">
        <title>Whole genome sequencing of Histamine producing bacteria.</title>
        <authorList>
            <person name="Butler K."/>
        </authorList>
    </citation>
    <scope>NUCLEOTIDE SEQUENCE [LARGE SCALE GENOMIC DNA]</scope>
    <source>
        <strain evidence="1 2">ATCC 51761</strain>
    </source>
</reference>
<proteinExistence type="predicted"/>
<evidence type="ECO:0000313" key="1">
    <source>
        <dbReference type="EMBL" id="PSW96663.1"/>
    </source>
</evidence>
<accession>A0ABX5GSZ7</accession>
<name>A0ABX5GSZ7_9GAMM</name>
<evidence type="ECO:0000313" key="2">
    <source>
        <dbReference type="Proteomes" id="UP000241190"/>
    </source>
</evidence>
<sequence length="145" mass="16777">MRWRCFLRRGWRELDNDRLAVVSAVNGDTSPVYSLLHSTGSPFTQYTIKHHLPHVLAHEAAQYCLLMAEMYFGAYLSPKNISELLVQYYDFVRVDVPLNNDVIEIDLSLEREKACQDVKTIINNPDLSRPSLLMAMRTMIELECE</sequence>
<gene>
    <name evidence="1" type="ORF">C9J52_09565</name>
</gene>
<organism evidence="1 2">
    <name type="scientific">Photobacterium iliopiscarium</name>
    <dbReference type="NCBI Taxonomy" id="56192"/>
    <lineage>
        <taxon>Bacteria</taxon>
        <taxon>Pseudomonadati</taxon>
        <taxon>Pseudomonadota</taxon>
        <taxon>Gammaproteobacteria</taxon>
        <taxon>Vibrionales</taxon>
        <taxon>Vibrionaceae</taxon>
        <taxon>Photobacterium</taxon>
    </lineage>
</organism>
<dbReference type="EMBL" id="PYOP01000012">
    <property type="protein sequence ID" value="PSW96663.1"/>
    <property type="molecule type" value="Genomic_DNA"/>
</dbReference>
<dbReference type="Proteomes" id="UP000241190">
    <property type="component" value="Unassembled WGS sequence"/>
</dbReference>
<keyword evidence="2" id="KW-1185">Reference proteome</keyword>
<dbReference type="RefSeq" id="WP_045036740.1">
    <property type="nucleotide sequence ID" value="NZ_JZSR01000012.1"/>
</dbReference>
<comment type="caution">
    <text evidence="1">The sequence shown here is derived from an EMBL/GenBank/DDBJ whole genome shotgun (WGS) entry which is preliminary data.</text>
</comment>